<evidence type="ECO:0000256" key="1">
    <source>
        <dbReference type="ARBA" id="ARBA00008172"/>
    </source>
</evidence>
<dbReference type="AlphaFoldDB" id="A0A348AK35"/>
<evidence type="ECO:0000256" key="6">
    <source>
        <dbReference type="ARBA" id="ARBA00030388"/>
    </source>
</evidence>
<evidence type="ECO:0000313" key="8">
    <source>
        <dbReference type="EMBL" id="BBB91433.1"/>
    </source>
</evidence>
<sequence>MDEPWKILYTKDALKDKRKAYKAGFQDKIERLLSLLKENPYTPPYEKLVGNFSGAYSRRINIQHRLVYSVHETEKVVKIISMWHHYE</sequence>
<keyword evidence="2" id="KW-1277">Toxin-antitoxin system</keyword>
<dbReference type="NCBIfam" id="TIGR02385">
    <property type="entry name" value="RelE_StbE"/>
    <property type="match status" value="1"/>
</dbReference>
<dbReference type="KEGG" id="mana:MAMMFC1_02117"/>
<dbReference type="PANTHER" id="PTHR38039:SF1">
    <property type="entry name" value="TOXIN YOEB"/>
    <property type="match status" value="1"/>
</dbReference>
<proteinExistence type="inferred from homology"/>
<dbReference type="OrthoDB" id="9801102at2"/>
<dbReference type="NCBIfam" id="TIGR02116">
    <property type="entry name" value="toxin_Txe_YoeB"/>
    <property type="match status" value="1"/>
</dbReference>
<evidence type="ECO:0000256" key="5">
    <source>
        <dbReference type="ARBA" id="ARBA00022801"/>
    </source>
</evidence>
<dbReference type="SUPFAM" id="SSF143011">
    <property type="entry name" value="RelE-like"/>
    <property type="match status" value="1"/>
</dbReference>
<gene>
    <name evidence="8" type="ORF">MAMMFC1_02117</name>
</gene>
<keyword evidence="3" id="KW-0540">Nuclease</keyword>
<dbReference type="InterPro" id="IPR009614">
    <property type="entry name" value="YoeB_toxin"/>
</dbReference>
<evidence type="ECO:0000256" key="7">
    <source>
        <dbReference type="ARBA" id="ARBA00050056"/>
    </source>
</evidence>
<protein>
    <recommendedName>
        <fullName evidence="7">Endoribonuclease YoeB</fullName>
    </recommendedName>
    <alternativeName>
        <fullName evidence="6">Putative mRNA interferase YoeB</fullName>
    </alternativeName>
</protein>
<dbReference type="Proteomes" id="UP000276437">
    <property type="component" value="Chromosome"/>
</dbReference>
<dbReference type="GO" id="GO:0045892">
    <property type="term" value="P:negative regulation of DNA-templated transcription"/>
    <property type="evidence" value="ECO:0007669"/>
    <property type="project" value="TreeGrafter"/>
</dbReference>
<evidence type="ECO:0000256" key="2">
    <source>
        <dbReference type="ARBA" id="ARBA00022649"/>
    </source>
</evidence>
<name>A0A348AK35_9FIRM</name>
<evidence type="ECO:0000256" key="3">
    <source>
        <dbReference type="ARBA" id="ARBA00022722"/>
    </source>
</evidence>
<reference evidence="8 9" key="1">
    <citation type="journal article" date="2018" name="Int. J. Syst. Evol. Microbiol.">
        <title>Methylomusa anaerophila gen. nov., sp. nov., an anaerobic methanol-utilizing bacterium isolated from a microbial fuel cell.</title>
        <authorList>
            <person name="Amano N."/>
            <person name="Yamamuro A."/>
            <person name="Miyahara M."/>
            <person name="Kouzuma A."/>
            <person name="Abe T."/>
            <person name="Watanabe K."/>
        </authorList>
    </citation>
    <scope>NUCLEOTIDE SEQUENCE [LARGE SCALE GENOMIC DNA]</scope>
    <source>
        <strain evidence="8 9">MMFC1</strain>
    </source>
</reference>
<evidence type="ECO:0000256" key="4">
    <source>
        <dbReference type="ARBA" id="ARBA00022759"/>
    </source>
</evidence>
<dbReference type="Pfam" id="PF06769">
    <property type="entry name" value="YoeB_toxin"/>
    <property type="match status" value="1"/>
</dbReference>
<dbReference type="InterPro" id="IPR007712">
    <property type="entry name" value="RelE/ParE_toxin"/>
</dbReference>
<dbReference type="GO" id="GO:0004519">
    <property type="term" value="F:endonuclease activity"/>
    <property type="evidence" value="ECO:0007669"/>
    <property type="project" value="UniProtKB-KW"/>
</dbReference>
<dbReference type="PANTHER" id="PTHR38039">
    <property type="entry name" value="TOXIN YOEB"/>
    <property type="match status" value="1"/>
</dbReference>
<keyword evidence="9" id="KW-1185">Reference proteome</keyword>
<dbReference type="EMBL" id="AP018449">
    <property type="protein sequence ID" value="BBB91433.1"/>
    <property type="molecule type" value="Genomic_DNA"/>
</dbReference>
<keyword evidence="4" id="KW-0255">Endonuclease</keyword>
<accession>A0A348AK35</accession>
<dbReference type="Gene3D" id="3.30.2310.20">
    <property type="entry name" value="RelE-like"/>
    <property type="match status" value="1"/>
</dbReference>
<keyword evidence="5" id="KW-0378">Hydrolase</keyword>
<dbReference type="RefSeq" id="WP_126308450.1">
    <property type="nucleotide sequence ID" value="NZ_AP018449.1"/>
</dbReference>
<organism evidence="8 9">
    <name type="scientific">Methylomusa anaerophila</name>
    <dbReference type="NCBI Taxonomy" id="1930071"/>
    <lineage>
        <taxon>Bacteria</taxon>
        <taxon>Bacillati</taxon>
        <taxon>Bacillota</taxon>
        <taxon>Negativicutes</taxon>
        <taxon>Selenomonadales</taxon>
        <taxon>Sporomusaceae</taxon>
        <taxon>Methylomusa</taxon>
    </lineage>
</organism>
<dbReference type="InterPro" id="IPR035093">
    <property type="entry name" value="RelE/ParE_toxin_dom_sf"/>
</dbReference>
<evidence type="ECO:0000313" key="9">
    <source>
        <dbReference type="Proteomes" id="UP000276437"/>
    </source>
</evidence>
<comment type="similarity">
    <text evidence="1">Belongs to the YoeB family.</text>
</comment>
<dbReference type="GO" id="GO:0006401">
    <property type="term" value="P:RNA catabolic process"/>
    <property type="evidence" value="ECO:0007669"/>
    <property type="project" value="InterPro"/>
</dbReference>
<dbReference type="GO" id="GO:0016787">
    <property type="term" value="F:hydrolase activity"/>
    <property type="evidence" value="ECO:0007669"/>
    <property type="project" value="UniProtKB-KW"/>
</dbReference>